<evidence type="ECO:0000313" key="2">
    <source>
        <dbReference type="Proteomes" id="UP000324996"/>
    </source>
</evidence>
<protein>
    <recommendedName>
        <fullName evidence="3">Tetratricopeptide repeat protein</fullName>
    </recommendedName>
</protein>
<evidence type="ECO:0008006" key="3">
    <source>
        <dbReference type="Google" id="ProtNLM"/>
    </source>
</evidence>
<dbReference type="AlphaFoldDB" id="A0A5A7NCW0"/>
<dbReference type="EMBL" id="BKCN01000021">
    <property type="protein sequence ID" value="GER05320.1"/>
    <property type="molecule type" value="Genomic_DNA"/>
</dbReference>
<dbReference type="Proteomes" id="UP000324996">
    <property type="component" value="Unassembled WGS sequence"/>
</dbReference>
<proteinExistence type="predicted"/>
<name>A0A5A7NCW0_9PROT</name>
<gene>
    <name evidence="1" type="ORF">JCM17846_30020</name>
</gene>
<comment type="caution">
    <text evidence="1">The sequence shown here is derived from an EMBL/GenBank/DDBJ whole genome shotgun (WGS) entry which is preliminary data.</text>
</comment>
<keyword evidence="2" id="KW-1185">Reference proteome</keyword>
<reference evidence="1 2" key="1">
    <citation type="submission" date="2019-09" db="EMBL/GenBank/DDBJ databases">
        <title>NBRP : Genome information of microbial organism related human and environment.</title>
        <authorList>
            <person name="Hattori M."/>
            <person name="Oshima K."/>
            <person name="Inaba H."/>
            <person name="Suda W."/>
            <person name="Sakamoto M."/>
            <person name="Iino T."/>
            <person name="Kitahara M."/>
            <person name="Oshida Y."/>
            <person name="Iida T."/>
            <person name="Kudo T."/>
            <person name="Itoh T."/>
            <person name="Ohkuma M."/>
        </authorList>
    </citation>
    <scope>NUCLEOTIDE SEQUENCE [LARGE SCALE GENOMIC DNA]</scope>
    <source>
        <strain evidence="1 2">Q-1</strain>
    </source>
</reference>
<accession>A0A5A7NCW0</accession>
<evidence type="ECO:0000313" key="1">
    <source>
        <dbReference type="EMBL" id="GER05320.1"/>
    </source>
</evidence>
<sequence>MVDLPMTASHTALSQSLQTALSMAQSGRLGEAEAILSRLLEQWPDQPMLCN</sequence>
<organism evidence="1 2">
    <name type="scientific">Iodidimonas nitroreducens</name>
    <dbReference type="NCBI Taxonomy" id="1236968"/>
    <lineage>
        <taxon>Bacteria</taxon>
        <taxon>Pseudomonadati</taxon>
        <taxon>Pseudomonadota</taxon>
        <taxon>Alphaproteobacteria</taxon>
        <taxon>Iodidimonadales</taxon>
        <taxon>Iodidimonadaceae</taxon>
        <taxon>Iodidimonas</taxon>
    </lineage>
</organism>